<organism evidence="5 6">
    <name type="scientific">endosymbiont of Ridgeia piscesae</name>
    <dbReference type="NCBI Taxonomy" id="54398"/>
    <lineage>
        <taxon>Bacteria</taxon>
        <taxon>Pseudomonadati</taxon>
        <taxon>Pseudomonadota</taxon>
        <taxon>Gammaproteobacteria</taxon>
        <taxon>sulfur-oxidizing symbionts</taxon>
    </lineage>
</organism>
<evidence type="ECO:0000256" key="2">
    <source>
        <dbReference type="SAM" id="SignalP"/>
    </source>
</evidence>
<accession>A0A0T5Z8N8</accession>
<dbReference type="PANTHER" id="PTHR30163:SF9">
    <property type="entry name" value="MEMBRANE-BOUND LYTIC MUREIN TRANSGLYCOSYLASE B"/>
    <property type="match status" value="1"/>
</dbReference>
<feature type="signal peptide" evidence="2">
    <location>
        <begin position="1"/>
        <end position="23"/>
    </location>
</feature>
<feature type="active site" evidence="1">
    <location>
        <position position="122"/>
    </location>
</feature>
<dbReference type="SUPFAM" id="SSF53955">
    <property type="entry name" value="Lysozyme-like"/>
    <property type="match status" value="1"/>
</dbReference>
<feature type="domain" description="Transglycosylase SLT" evidence="3">
    <location>
        <begin position="28"/>
        <end position="319"/>
    </location>
</feature>
<sequence>MKYTIRQLAASLLLSLAASSSQALTSSPEINAFAEEMAKKHGFESSQITRLLSQAKFRDDIIRAISRPAESKAWHEYRPIFLTEDRIRGGISFWRQNQALLEQVSREYGVPPEIIVAIIGVETRFGRHTGRYRVLDALTTLAFGYPKRSKFFRSELEQFLLLSREEQISPTASKGSYAGAMGMPQFISSSYRTYAVDHDKDGRRDLWNNKADVIASVANYFKRHGWRAGEPIALRVRGGSKVHEKYVERGMKPVTSVTELLASGLKAEQAPQLTGDALGSLIRLDAGEEDEYWVGLHNFYVITRYNHSNLYAMATYQLSRAIKRAKEARERAPLD</sequence>
<dbReference type="RefSeq" id="WP_057955079.1">
    <property type="nucleotide sequence ID" value="NZ_KQ556868.1"/>
</dbReference>
<evidence type="ECO:0000313" key="6">
    <source>
        <dbReference type="Proteomes" id="UP000051276"/>
    </source>
</evidence>
<dbReference type="Gene3D" id="1.10.8.350">
    <property type="entry name" value="Bacterial muramidase"/>
    <property type="match status" value="1"/>
</dbReference>
<dbReference type="STRING" id="54398.Ga0074115_101151"/>
<reference evidence="6 7" key="1">
    <citation type="submission" date="2015-11" db="EMBL/GenBank/DDBJ databases">
        <title>The genome of Candidatus Endoriftia persephone in Ridgeia piscesae and population structure of the North Eastern Pacific vestimentiferan symbionts.</title>
        <authorList>
            <person name="Perez M."/>
            <person name="Juniper K.S."/>
        </authorList>
    </citation>
    <scope>NUCLEOTIDE SEQUENCE [LARGE SCALE GENOMIC DNA]</scope>
    <source>
        <strain evidence="5">Ind10</strain>
        <strain evidence="4">Ind11</strain>
    </source>
</reference>
<keyword evidence="7" id="KW-1185">Reference proteome</keyword>
<dbReference type="GO" id="GO:0009253">
    <property type="term" value="P:peptidoglycan catabolic process"/>
    <property type="evidence" value="ECO:0007669"/>
    <property type="project" value="TreeGrafter"/>
</dbReference>
<evidence type="ECO:0000256" key="1">
    <source>
        <dbReference type="PIRSR" id="PIRSR611757-1"/>
    </source>
</evidence>
<dbReference type="InterPro" id="IPR031304">
    <property type="entry name" value="SLT_2"/>
</dbReference>
<keyword evidence="2" id="KW-0732">Signal</keyword>
<dbReference type="PATRIC" id="fig|54398.3.peg.155"/>
<dbReference type="GO" id="GO:0008933">
    <property type="term" value="F:peptidoglycan lytic transglycosylase activity"/>
    <property type="evidence" value="ECO:0007669"/>
    <property type="project" value="TreeGrafter"/>
</dbReference>
<dbReference type="PANTHER" id="PTHR30163">
    <property type="entry name" value="MEMBRANE-BOUND LYTIC MUREIN TRANSGLYCOSYLASE B"/>
    <property type="match status" value="1"/>
</dbReference>
<dbReference type="Pfam" id="PF13406">
    <property type="entry name" value="SLT_2"/>
    <property type="match status" value="1"/>
</dbReference>
<gene>
    <name evidence="4" type="ORF">Ga0074115_101151</name>
    <name evidence="5" type="ORF">Ga0076813_15049</name>
</gene>
<evidence type="ECO:0000313" key="4">
    <source>
        <dbReference type="EMBL" id="KRT53816.1"/>
    </source>
</evidence>
<name>A0A0T5Z8N8_9GAMM</name>
<dbReference type="NCBIfam" id="TIGR02282">
    <property type="entry name" value="MltB"/>
    <property type="match status" value="1"/>
</dbReference>
<evidence type="ECO:0000313" key="7">
    <source>
        <dbReference type="Proteomes" id="UP000051634"/>
    </source>
</evidence>
<dbReference type="EMBL" id="LDXT01000095">
    <property type="protein sequence ID" value="KRT53816.1"/>
    <property type="molecule type" value="Genomic_DNA"/>
</dbReference>
<dbReference type="FunFam" id="1.10.8.350:FF:000001">
    <property type="entry name" value="Lytic murein transglycosylase B"/>
    <property type="match status" value="1"/>
</dbReference>
<comment type="caution">
    <text evidence="5">The sequence shown here is derived from an EMBL/GenBank/DDBJ whole genome shotgun (WGS) entry which is preliminary data.</text>
</comment>
<dbReference type="OrthoDB" id="9772911at2"/>
<dbReference type="InterPro" id="IPR011757">
    <property type="entry name" value="Lytic_transglycosylase_MltB"/>
</dbReference>
<dbReference type="CDD" id="cd13399">
    <property type="entry name" value="Slt35-like"/>
    <property type="match status" value="1"/>
</dbReference>
<dbReference type="InterPro" id="IPR043426">
    <property type="entry name" value="MltB-like"/>
</dbReference>
<dbReference type="Gene3D" id="1.10.530.10">
    <property type="match status" value="1"/>
</dbReference>
<evidence type="ECO:0000313" key="5">
    <source>
        <dbReference type="EMBL" id="KRT59255.1"/>
    </source>
</evidence>
<evidence type="ECO:0000259" key="3">
    <source>
        <dbReference type="Pfam" id="PF13406"/>
    </source>
</evidence>
<dbReference type="Proteomes" id="UP000051634">
    <property type="component" value="Unassembled WGS sequence"/>
</dbReference>
<dbReference type="EMBL" id="LMXI01000190">
    <property type="protein sequence ID" value="KRT59255.1"/>
    <property type="molecule type" value="Genomic_DNA"/>
</dbReference>
<dbReference type="Proteomes" id="UP000051276">
    <property type="component" value="Unassembled WGS sequence"/>
</dbReference>
<proteinExistence type="predicted"/>
<protein>
    <submittedName>
        <fullName evidence="4 5">Lytic murein transglycosylase B</fullName>
    </submittedName>
</protein>
<dbReference type="InterPro" id="IPR023346">
    <property type="entry name" value="Lysozyme-like_dom_sf"/>
</dbReference>
<feature type="chain" id="PRO_5009411307" evidence="2">
    <location>
        <begin position="24"/>
        <end position="335"/>
    </location>
</feature>
<dbReference type="AlphaFoldDB" id="A0A0T5Z8N8"/>